<dbReference type="AlphaFoldDB" id="A0A538SYL1"/>
<proteinExistence type="predicted"/>
<keyword evidence="1" id="KW-0732">Signal</keyword>
<name>A0A538SYL1_UNCEI</name>
<accession>A0A538SYL1</accession>
<evidence type="ECO:0000256" key="1">
    <source>
        <dbReference type="SAM" id="SignalP"/>
    </source>
</evidence>
<protein>
    <submittedName>
        <fullName evidence="2">T9SS type A sorting domain-containing protein</fullName>
    </submittedName>
</protein>
<evidence type="ECO:0000313" key="3">
    <source>
        <dbReference type="Proteomes" id="UP000317716"/>
    </source>
</evidence>
<comment type="caution">
    <text evidence="2">The sequence shown here is derived from an EMBL/GenBank/DDBJ whole genome shotgun (WGS) entry which is preliminary data.</text>
</comment>
<feature type="chain" id="PRO_5022183316" evidence="1">
    <location>
        <begin position="26"/>
        <end position="245"/>
    </location>
</feature>
<feature type="signal peptide" evidence="1">
    <location>
        <begin position="1"/>
        <end position="25"/>
    </location>
</feature>
<evidence type="ECO:0000313" key="2">
    <source>
        <dbReference type="EMBL" id="TMQ56483.1"/>
    </source>
</evidence>
<dbReference type="EMBL" id="VBOS01000168">
    <property type="protein sequence ID" value="TMQ56483.1"/>
    <property type="molecule type" value="Genomic_DNA"/>
</dbReference>
<reference evidence="2 3" key="1">
    <citation type="journal article" date="2019" name="Nat. Microbiol.">
        <title>Mediterranean grassland soil C-N compound turnover is dependent on rainfall and depth, and is mediated by genomically divergent microorganisms.</title>
        <authorList>
            <person name="Diamond S."/>
            <person name="Andeer P.F."/>
            <person name="Li Z."/>
            <person name="Crits-Christoph A."/>
            <person name="Burstein D."/>
            <person name="Anantharaman K."/>
            <person name="Lane K.R."/>
            <person name="Thomas B.C."/>
            <person name="Pan C."/>
            <person name="Northen T.R."/>
            <person name="Banfield J.F."/>
        </authorList>
    </citation>
    <scope>NUCLEOTIDE SEQUENCE [LARGE SCALE GENOMIC DNA]</scope>
    <source>
        <strain evidence="2">WS_2</strain>
    </source>
</reference>
<dbReference type="InterPro" id="IPR026444">
    <property type="entry name" value="Secre_tail"/>
</dbReference>
<sequence>MRRSIRFLACGLGWGLVLHAHVAAADLDIRPVLYGIVAPPGSSVLVEAVIENSSDEVVFINSLSADLTDEFAGADLFDEYNASAPDSLLPGESWEGPIIRLTVAPGAPVEATHQVTVYFTGGLHPYDEENLAEFTFALNDSATLVDVPDDRAPARLGILRASPNPSAGASFMTFDLPFPQWIDVEVHDVRGAAVRSLAHEFRGAGPQTVIWDGRSDFGSAVAPGIYFVTLHTAGGTRGTKVVRVR</sequence>
<dbReference type="NCBIfam" id="TIGR04183">
    <property type="entry name" value="Por_Secre_tail"/>
    <property type="match status" value="1"/>
</dbReference>
<organism evidence="2 3">
    <name type="scientific">Eiseniibacteriota bacterium</name>
    <dbReference type="NCBI Taxonomy" id="2212470"/>
    <lineage>
        <taxon>Bacteria</taxon>
        <taxon>Candidatus Eiseniibacteriota</taxon>
    </lineage>
</organism>
<dbReference type="Proteomes" id="UP000317716">
    <property type="component" value="Unassembled WGS sequence"/>
</dbReference>
<gene>
    <name evidence="2" type="ORF">E6K72_05075</name>
</gene>
<dbReference type="Gene3D" id="2.60.40.4070">
    <property type="match status" value="1"/>
</dbReference>